<gene>
    <name evidence="1" type="ORF">S01H1_76700</name>
</gene>
<dbReference type="EMBL" id="BARS01051499">
    <property type="protein sequence ID" value="GAG45986.1"/>
    <property type="molecule type" value="Genomic_DNA"/>
</dbReference>
<feature type="non-terminal residue" evidence="1">
    <location>
        <position position="235"/>
    </location>
</feature>
<sequence>CNSNGVTDICDIAAGTSQDINTNGVPDECETADLSCAESDQVIVPGGTVSFDIFVAGVTGLNAYQIDVEVVGTSGTGELLLNECVVEEDPEVRPDYVFSGLDTFVDTNCSADDLRITVVAAGSATVDVPDDAPAYLGTYVFDVSTDGTNGSTFELRIKPEPDSLLVNAQSTTHLLAPGPPCETVVCEAPTVVAEGGRYLQVTPNQPGSLGEQAIRVTSPSCPAWIKYVDSDGCLV</sequence>
<accession>X0ZC93</accession>
<feature type="non-terminal residue" evidence="1">
    <location>
        <position position="1"/>
    </location>
</feature>
<dbReference type="AlphaFoldDB" id="X0ZC93"/>
<comment type="caution">
    <text evidence="1">The sequence shown here is derived from an EMBL/GenBank/DDBJ whole genome shotgun (WGS) entry which is preliminary data.</text>
</comment>
<reference evidence="1" key="1">
    <citation type="journal article" date="2014" name="Front. Microbiol.">
        <title>High frequency of phylogenetically diverse reductive dehalogenase-homologous genes in deep subseafloor sedimentary metagenomes.</title>
        <authorList>
            <person name="Kawai M."/>
            <person name="Futagami T."/>
            <person name="Toyoda A."/>
            <person name="Takaki Y."/>
            <person name="Nishi S."/>
            <person name="Hori S."/>
            <person name="Arai W."/>
            <person name="Tsubouchi T."/>
            <person name="Morono Y."/>
            <person name="Uchiyama I."/>
            <person name="Ito T."/>
            <person name="Fujiyama A."/>
            <person name="Inagaki F."/>
            <person name="Takami H."/>
        </authorList>
    </citation>
    <scope>NUCLEOTIDE SEQUENCE</scope>
    <source>
        <strain evidence="1">Expedition CK06-06</strain>
    </source>
</reference>
<proteinExistence type="predicted"/>
<name>X0ZC93_9ZZZZ</name>
<evidence type="ECO:0000313" key="1">
    <source>
        <dbReference type="EMBL" id="GAG45986.1"/>
    </source>
</evidence>
<protein>
    <submittedName>
        <fullName evidence="1">Uncharacterized protein</fullName>
    </submittedName>
</protein>
<organism evidence="1">
    <name type="scientific">marine sediment metagenome</name>
    <dbReference type="NCBI Taxonomy" id="412755"/>
    <lineage>
        <taxon>unclassified sequences</taxon>
        <taxon>metagenomes</taxon>
        <taxon>ecological metagenomes</taxon>
    </lineage>
</organism>